<dbReference type="PROSITE" id="PS50878">
    <property type="entry name" value="RT_POL"/>
    <property type="match status" value="1"/>
</dbReference>
<sequence length="534" mass="62006">MDDINPIDKNSISKDFVLEALTRWNYFPTQKKENEYTPLLHSKSFTPLVTKELSNLNLTKNELKYGFDQVEFRLTRHNSTSRILSIPHPHAYAILCHTLFENLDKIESATQIYKNENSIIKPSQDYGDKIITMDYEDPLEKTNRLVEQSFGKKFMVKADISNCFPSIYTHALPWALVGFEHAKANRSKDLWFNKLDTNLRTIKRGETQGIGIGPAISNFIAEIILSKIDQELRQKYAYYRYIDDYTCYAKDHSEAISFIYDLENQLKRFKLTLNPRKTEILELPSSNACSWVIELQSRSPIGYLTTESNETISIKHSARDVIRHLELALHLNKKDPDGSVLKFAAKSVMHRLDSDAKEPFTHYLLNLSFTYPHLLPLLDSILSDSEVNAEKYTRHLNDILLENYHLGRSDGMCWPLYYIHKHKLKLENKSAEAIVKSQDCTALLLLEHFESYHGASIPLIDSLEEGYDQHRYWLLTYQLLKWGRLAEKHLTPAYEVMLKHEVSFSALDQQTGHSEQQFEAMKIQALFSEEQLPF</sequence>
<dbReference type="InterPro" id="IPR043502">
    <property type="entry name" value="DNA/RNA_pol_sf"/>
</dbReference>
<organism evidence="3 4">
    <name type="scientific">Stutzerimonas stutzeri</name>
    <name type="common">Pseudomonas stutzeri</name>
    <dbReference type="NCBI Taxonomy" id="316"/>
    <lineage>
        <taxon>Bacteria</taxon>
        <taxon>Pseudomonadati</taxon>
        <taxon>Pseudomonadota</taxon>
        <taxon>Gammaproteobacteria</taxon>
        <taxon>Pseudomonadales</taxon>
        <taxon>Pseudomonadaceae</taxon>
        <taxon>Stutzerimonas</taxon>
    </lineage>
</organism>
<dbReference type="InterPro" id="IPR051083">
    <property type="entry name" value="GrpII_Intron_Splice-Mob/Def"/>
</dbReference>
<evidence type="ECO:0000256" key="1">
    <source>
        <dbReference type="ARBA" id="ARBA00034120"/>
    </source>
</evidence>
<feature type="domain" description="Reverse transcriptase" evidence="2">
    <location>
        <begin position="1"/>
        <end position="305"/>
    </location>
</feature>
<dbReference type="KEGG" id="pstu:UIB01_15860"/>
<dbReference type="AlphaFoldDB" id="A0A023WV49"/>
<dbReference type="PATRIC" id="fig|316.97.peg.3172"/>
<dbReference type="Pfam" id="PF00078">
    <property type="entry name" value="RVT_1"/>
    <property type="match status" value="1"/>
</dbReference>
<dbReference type="CDD" id="cd01646">
    <property type="entry name" value="RT_Bac_retron_I"/>
    <property type="match status" value="1"/>
</dbReference>
<protein>
    <recommendedName>
        <fullName evidence="2">Reverse transcriptase domain-containing protein</fullName>
    </recommendedName>
</protein>
<dbReference type="Proteomes" id="UP000025238">
    <property type="component" value="Chromosome"/>
</dbReference>
<dbReference type="PANTHER" id="PTHR34047">
    <property type="entry name" value="NUCLEAR INTRON MATURASE 1, MITOCHONDRIAL-RELATED"/>
    <property type="match status" value="1"/>
</dbReference>
<dbReference type="NCBIfam" id="NF041749">
    <property type="entry name" value="Drt4"/>
    <property type="match status" value="1"/>
</dbReference>
<dbReference type="EMBL" id="CP007509">
    <property type="protein sequence ID" value="AHY43866.1"/>
    <property type="molecule type" value="Genomic_DNA"/>
</dbReference>
<evidence type="ECO:0000313" key="3">
    <source>
        <dbReference type="EMBL" id="AHY43866.1"/>
    </source>
</evidence>
<dbReference type="PANTHER" id="PTHR34047:SF8">
    <property type="entry name" value="PROTEIN YKFC"/>
    <property type="match status" value="1"/>
</dbReference>
<accession>A0A023WV49</accession>
<dbReference type="InterPro" id="IPR000477">
    <property type="entry name" value="RT_dom"/>
</dbReference>
<comment type="similarity">
    <text evidence="1">Belongs to the bacterial reverse transcriptase family.</text>
</comment>
<proteinExistence type="inferred from homology"/>
<reference evidence="3 4" key="1">
    <citation type="submission" date="2014-03" db="EMBL/GenBank/DDBJ databases">
        <title>Complete genome sequence of Pseudomonas stutzeri 19SMN4.</title>
        <authorList>
            <person name="Brunet-Galmes I."/>
            <person name="Nogales B."/>
            <person name="Busquets A."/>
            <person name="Pena A."/>
            <person name="Gomila M."/>
            <person name="Garcia-Valdes E."/>
            <person name="Lalucat J."/>
            <person name="Bennasar A."/>
            <person name="Bosch R."/>
        </authorList>
    </citation>
    <scope>NUCLEOTIDE SEQUENCE [LARGE SCALE GENOMIC DNA]</scope>
    <source>
        <strain evidence="3 4">19SMN4</strain>
    </source>
</reference>
<evidence type="ECO:0000259" key="2">
    <source>
        <dbReference type="PROSITE" id="PS50878"/>
    </source>
</evidence>
<gene>
    <name evidence="3" type="ORF">UIB01_15860</name>
</gene>
<dbReference type="SUPFAM" id="SSF56672">
    <property type="entry name" value="DNA/RNA polymerases"/>
    <property type="match status" value="1"/>
</dbReference>
<name>A0A023WV49_STUST</name>
<evidence type="ECO:0000313" key="4">
    <source>
        <dbReference type="Proteomes" id="UP000025238"/>
    </source>
</evidence>